<evidence type="ECO:0000256" key="2">
    <source>
        <dbReference type="ARBA" id="ARBA00022475"/>
    </source>
</evidence>
<dbReference type="AlphaFoldDB" id="A0A6L6PN11"/>
<dbReference type="RefSeq" id="WP_155466455.1">
    <property type="nucleotide sequence ID" value="NZ_WNKY01000035.1"/>
</dbReference>
<sequence length="113" mass="11872">MNPSIAGYLWLVLASVASAAATFLIKMSSHAGEGISFARLAWLGGAGSTYVLGFVCYSFALARLEISIAYPFMTAVTIVMVTLLGSQLLHETLTPMKILGMLLIGAGAFVVAR</sequence>
<keyword evidence="4 7" id="KW-1133">Transmembrane helix</keyword>
<dbReference type="InterPro" id="IPR045324">
    <property type="entry name" value="Small_multidrug_res"/>
</dbReference>
<dbReference type="Gene3D" id="1.10.3730.20">
    <property type="match status" value="1"/>
</dbReference>
<protein>
    <submittedName>
        <fullName evidence="8">EamA family transporter</fullName>
    </submittedName>
</protein>
<proteinExistence type="inferred from homology"/>
<dbReference type="Pfam" id="PF00893">
    <property type="entry name" value="Multi_Drug_Res"/>
    <property type="match status" value="1"/>
</dbReference>
<dbReference type="InterPro" id="IPR037185">
    <property type="entry name" value="EmrE-like"/>
</dbReference>
<feature type="transmembrane region" description="Helical" evidence="7">
    <location>
        <begin position="96"/>
        <end position="112"/>
    </location>
</feature>
<dbReference type="InterPro" id="IPR000390">
    <property type="entry name" value="Small_drug/metabolite_transptr"/>
</dbReference>
<evidence type="ECO:0000313" key="9">
    <source>
        <dbReference type="Proteomes" id="UP000475582"/>
    </source>
</evidence>
<dbReference type="GO" id="GO:0022857">
    <property type="term" value="F:transmembrane transporter activity"/>
    <property type="evidence" value="ECO:0007669"/>
    <property type="project" value="InterPro"/>
</dbReference>
<dbReference type="OrthoDB" id="8657441at2"/>
<evidence type="ECO:0000256" key="1">
    <source>
        <dbReference type="ARBA" id="ARBA00004651"/>
    </source>
</evidence>
<evidence type="ECO:0000256" key="4">
    <source>
        <dbReference type="ARBA" id="ARBA00022989"/>
    </source>
</evidence>
<keyword evidence="9" id="KW-1185">Reference proteome</keyword>
<organism evidence="8 9">
    <name type="scientific">Duganella radicis</name>
    <dbReference type="NCBI Taxonomy" id="551988"/>
    <lineage>
        <taxon>Bacteria</taxon>
        <taxon>Pseudomonadati</taxon>
        <taxon>Pseudomonadota</taxon>
        <taxon>Betaproteobacteria</taxon>
        <taxon>Burkholderiales</taxon>
        <taxon>Oxalobacteraceae</taxon>
        <taxon>Telluria group</taxon>
        <taxon>Duganella</taxon>
    </lineage>
</organism>
<comment type="subcellular location">
    <subcellularLocation>
        <location evidence="1 6">Cell membrane</location>
        <topology evidence="1 6">Multi-pass membrane protein</topology>
    </subcellularLocation>
</comment>
<evidence type="ECO:0000313" key="8">
    <source>
        <dbReference type="EMBL" id="MTV40518.1"/>
    </source>
</evidence>
<comment type="similarity">
    <text evidence="6">Belongs to the drug/metabolite transporter (DMT) superfamily. Small multidrug resistance (SMR) (TC 2.A.7.1) family.</text>
</comment>
<accession>A0A6L6PN11</accession>
<dbReference type="Proteomes" id="UP000475582">
    <property type="component" value="Unassembled WGS sequence"/>
</dbReference>
<keyword evidence="2" id="KW-1003">Cell membrane</keyword>
<dbReference type="SUPFAM" id="SSF103481">
    <property type="entry name" value="Multidrug resistance efflux transporter EmrE"/>
    <property type="match status" value="1"/>
</dbReference>
<feature type="transmembrane region" description="Helical" evidence="7">
    <location>
        <begin position="68"/>
        <end position="89"/>
    </location>
</feature>
<dbReference type="PANTHER" id="PTHR30561">
    <property type="entry name" value="SMR FAMILY PROTON-DEPENDENT DRUG EFFLUX TRANSPORTER SUGE"/>
    <property type="match status" value="1"/>
</dbReference>
<keyword evidence="3 6" id="KW-0812">Transmembrane</keyword>
<gene>
    <name evidence="8" type="ORF">GM676_23435</name>
</gene>
<evidence type="ECO:0000256" key="7">
    <source>
        <dbReference type="SAM" id="Phobius"/>
    </source>
</evidence>
<evidence type="ECO:0000256" key="6">
    <source>
        <dbReference type="RuleBase" id="RU003942"/>
    </source>
</evidence>
<reference evidence="8 9" key="1">
    <citation type="submission" date="2019-11" db="EMBL/GenBank/DDBJ databases">
        <title>Type strains purchased from KCTC, JCM and DSMZ.</title>
        <authorList>
            <person name="Lu H."/>
        </authorList>
    </citation>
    <scope>NUCLEOTIDE SEQUENCE [LARGE SCALE GENOMIC DNA]</scope>
    <source>
        <strain evidence="8 9">KCTC 22382</strain>
    </source>
</reference>
<keyword evidence="5 7" id="KW-0472">Membrane</keyword>
<dbReference type="GO" id="GO:0005886">
    <property type="term" value="C:plasma membrane"/>
    <property type="evidence" value="ECO:0007669"/>
    <property type="project" value="UniProtKB-SubCell"/>
</dbReference>
<dbReference type="EMBL" id="WNKY01000035">
    <property type="protein sequence ID" value="MTV40518.1"/>
    <property type="molecule type" value="Genomic_DNA"/>
</dbReference>
<comment type="caution">
    <text evidence="8">The sequence shown here is derived from an EMBL/GenBank/DDBJ whole genome shotgun (WGS) entry which is preliminary data.</text>
</comment>
<evidence type="ECO:0000256" key="3">
    <source>
        <dbReference type="ARBA" id="ARBA00022692"/>
    </source>
</evidence>
<dbReference type="PANTHER" id="PTHR30561:SF9">
    <property type="entry name" value="4-AMINO-4-DEOXY-L-ARABINOSE-PHOSPHOUNDECAPRENOL FLIPPASE SUBUNIT ARNF-RELATED"/>
    <property type="match status" value="1"/>
</dbReference>
<feature type="transmembrane region" description="Helical" evidence="7">
    <location>
        <begin position="37"/>
        <end position="62"/>
    </location>
</feature>
<evidence type="ECO:0000256" key="5">
    <source>
        <dbReference type="ARBA" id="ARBA00023136"/>
    </source>
</evidence>
<name>A0A6L6PN11_9BURK</name>
<feature type="transmembrane region" description="Helical" evidence="7">
    <location>
        <begin position="6"/>
        <end position="25"/>
    </location>
</feature>